<evidence type="ECO:0000256" key="4">
    <source>
        <dbReference type="ARBA" id="ARBA00022989"/>
    </source>
</evidence>
<feature type="transmembrane region" description="Helical" evidence="6">
    <location>
        <begin position="111"/>
        <end position="127"/>
    </location>
</feature>
<evidence type="ECO:0000256" key="5">
    <source>
        <dbReference type="ARBA" id="ARBA00023136"/>
    </source>
</evidence>
<evidence type="ECO:0000259" key="7">
    <source>
        <dbReference type="Pfam" id="PF00482"/>
    </source>
</evidence>
<gene>
    <name evidence="8" type="ordered locus">MODMU_1327</name>
</gene>
<evidence type="ECO:0000256" key="6">
    <source>
        <dbReference type="SAM" id="Phobius"/>
    </source>
</evidence>
<evidence type="ECO:0000256" key="2">
    <source>
        <dbReference type="ARBA" id="ARBA00022475"/>
    </source>
</evidence>
<dbReference type="Proteomes" id="UP000006461">
    <property type="component" value="Chromosome"/>
</dbReference>
<dbReference type="PATRIC" id="fig|477641.3.peg.1253"/>
<feature type="transmembrane region" description="Helical" evidence="6">
    <location>
        <begin position="252"/>
        <end position="273"/>
    </location>
</feature>
<dbReference type="InterPro" id="IPR018076">
    <property type="entry name" value="T2SS_GspF_dom"/>
</dbReference>
<dbReference type="Pfam" id="PF00482">
    <property type="entry name" value="T2SSF"/>
    <property type="match status" value="1"/>
</dbReference>
<dbReference type="EMBL" id="FO203431">
    <property type="protein sequence ID" value="CCH86776.1"/>
    <property type="molecule type" value="Genomic_DNA"/>
</dbReference>
<dbReference type="InterPro" id="IPR042094">
    <property type="entry name" value="T2SS_GspF_sf"/>
</dbReference>
<feature type="transmembrane region" description="Helical" evidence="6">
    <location>
        <begin position="285"/>
        <end position="305"/>
    </location>
</feature>
<name>I4ETR3_MODI5</name>
<dbReference type="PANTHER" id="PTHR35007:SF1">
    <property type="entry name" value="PILUS ASSEMBLY PROTEIN"/>
    <property type="match status" value="1"/>
</dbReference>
<proteinExistence type="predicted"/>
<protein>
    <submittedName>
        <fullName evidence="8">Type II secretion system F domain protein</fullName>
    </submittedName>
</protein>
<sequence>MPGVVGAGGALVVLALAVAVFLLAGPRRATVPLSRLAPGQQAVSTSGLSSAAVGTTAQVDRLLRHTGRTERFEVVLERAGIRSRPSEIVVITGGAALGLAALGLLAGGPLLALLGAALAPVGARLMISRATRRRQAAFLEQLDDALQLMAGSLRAGHSVLRALDTVSHDTVAPISEEFSRAVNETRVGRDLGAALEEIVDRTQSDDFAWVVQAIAIHREVGGNLAEVLDRVSSTIRERGQLRRQARALSAEGRISGIVLLALPFVISGVLLLVSPQYVGRLFSSSGGITAVVIAGVLMVVGAVWIRQTVKVEF</sequence>
<keyword evidence="9" id="KW-1185">Reference proteome</keyword>
<keyword evidence="4 6" id="KW-1133">Transmembrane helix</keyword>
<feature type="transmembrane region" description="Helical" evidence="6">
    <location>
        <begin position="6"/>
        <end position="25"/>
    </location>
</feature>
<feature type="transmembrane region" description="Helical" evidence="6">
    <location>
        <begin position="88"/>
        <end position="105"/>
    </location>
</feature>
<dbReference type="GO" id="GO:0005886">
    <property type="term" value="C:plasma membrane"/>
    <property type="evidence" value="ECO:0007669"/>
    <property type="project" value="UniProtKB-SubCell"/>
</dbReference>
<dbReference type="KEGG" id="mmar:MODMU_1327"/>
<reference evidence="8 9" key="1">
    <citation type="journal article" date="2012" name="J. Bacteriol.">
        <title>Genome Sequence of Radiation-Resistant Modestobacter marinus Strain BC501, a Representative Actinobacterium That Thrives on Calcareous Stone Surfaces.</title>
        <authorList>
            <person name="Normand P."/>
            <person name="Gury J."/>
            <person name="Pujic P."/>
            <person name="Chouaia B."/>
            <person name="Crotti E."/>
            <person name="Brusetti L."/>
            <person name="Daffonchio D."/>
            <person name="Vacherie B."/>
            <person name="Barbe V."/>
            <person name="Medigue C."/>
            <person name="Calteau A."/>
            <person name="Ghodhbane-Gtari F."/>
            <person name="Essoussi I."/>
            <person name="Nouioui I."/>
            <person name="Abbassi-Ghozzi I."/>
            <person name="Gtari M."/>
        </authorList>
    </citation>
    <scope>NUCLEOTIDE SEQUENCE [LARGE SCALE GENOMIC DNA]</scope>
    <source>
        <strain evidence="9">BC 501</strain>
    </source>
</reference>
<dbReference type="PANTHER" id="PTHR35007">
    <property type="entry name" value="INTEGRAL MEMBRANE PROTEIN-RELATED"/>
    <property type="match status" value="1"/>
</dbReference>
<dbReference type="Gene3D" id="1.20.81.30">
    <property type="entry name" value="Type II secretion system (T2SS), domain F"/>
    <property type="match status" value="1"/>
</dbReference>
<organism evidence="8 9">
    <name type="scientific">Modestobacter italicus (strain DSM 44449 / CECT 9708 / BC 501)</name>
    <dbReference type="NCBI Taxonomy" id="2732864"/>
    <lineage>
        <taxon>Bacteria</taxon>
        <taxon>Bacillati</taxon>
        <taxon>Actinomycetota</taxon>
        <taxon>Actinomycetes</taxon>
        <taxon>Geodermatophilales</taxon>
        <taxon>Geodermatophilaceae</taxon>
        <taxon>Modestobacter</taxon>
    </lineage>
</organism>
<accession>I4ETR3</accession>
<evidence type="ECO:0000313" key="8">
    <source>
        <dbReference type="EMBL" id="CCH86776.1"/>
    </source>
</evidence>
<evidence type="ECO:0000256" key="3">
    <source>
        <dbReference type="ARBA" id="ARBA00022692"/>
    </source>
</evidence>
<keyword evidence="2" id="KW-1003">Cell membrane</keyword>
<keyword evidence="5 6" id="KW-0472">Membrane</keyword>
<feature type="domain" description="Type II secretion system protein GspF" evidence="7">
    <location>
        <begin position="146"/>
        <end position="271"/>
    </location>
</feature>
<dbReference type="AlphaFoldDB" id="I4ETR3"/>
<evidence type="ECO:0000256" key="1">
    <source>
        <dbReference type="ARBA" id="ARBA00004651"/>
    </source>
</evidence>
<dbReference type="eggNOG" id="COG4965">
    <property type="taxonomic scope" value="Bacteria"/>
</dbReference>
<comment type="subcellular location">
    <subcellularLocation>
        <location evidence="1">Cell membrane</location>
        <topology evidence="1">Multi-pass membrane protein</topology>
    </subcellularLocation>
</comment>
<dbReference type="OMA" id="LWTHPTG"/>
<dbReference type="HOGENOM" id="CLU_064305_0_0_11"/>
<keyword evidence="3 6" id="KW-0812">Transmembrane</keyword>
<dbReference type="STRING" id="477641.MODMU_1327"/>
<evidence type="ECO:0000313" key="9">
    <source>
        <dbReference type="Proteomes" id="UP000006461"/>
    </source>
</evidence>
<dbReference type="OrthoDB" id="597333at2"/>